<protein>
    <submittedName>
        <fullName evidence="1">Uncharacterized protein</fullName>
    </submittedName>
</protein>
<name>A0A382VXB6_9ZZZZ</name>
<organism evidence="1">
    <name type="scientific">marine metagenome</name>
    <dbReference type="NCBI Taxonomy" id="408172"/>
    <lineage>
        <taxon>unclassified sequences</taxon>
        <taxon>metagenomes</taxon>
        <taxon>ecological metagenomes</taxon>
    </lineage>
</organism>
<gene>
    <name evidence="1" type="ORF">METZ01_LOCUS403997</name>
</gene>
<reference evidence="1" key="1">
    <citation type="submission" date="2018-05" db="EMBL/GenBank/DDBJ databases">
        <authorList>
            <person name="Lanie J.A."/>
            <person name="Ng W.-L."/>
            <person name="Kazmierczak K.M."/>
            <person name="Andrzejewski T.M."/>
            <person name="Davidsen T.M."/>
            <person name="Wayne K.J."/>
            <person name="Tettelin H."/>
            <person name="Glass J.I."/>
            <person name="Rusch D."/>
            <person name="Podicherti R."/>
            <person name="Tsui H.-C.T."/>
            <person name="Winkler M.E."/>
        </authorList>
    </citation>
    <scope>NUCLEOTIDE SEQUENCE</scope>
</reference>
<proteinExistence type="predicted"/>
<feature type="non-terminal residue" evidence="1">
    <location>
        <position position="43"/>
    </location>
</feature>
<dbReference type="AlphaFoldDB" id="A0A382VXB6"/>
<accession>A0A382VXB6</accession>
<evidence type="ECO:0000313" key="1">
    <source>
        <dbReference type="EMBL" id="SVD51143.1"/>
    </source>
</evidence>
<sequence length="43" mass="4976">MYDNFPIIVLPENDIGSSRTRQFIYDLAGESLWGIIDDDILMK</sequence>
<dbReference type="EMBL" id="UINC01155346">
    <property type="protein sequence ID" value="SVD51143.1"/>
    <property type="molecule type" value="Genomic_DNA"/>
</dbReference>